<dbReference type="AlphaFoldDB" id="A0A419F116"/>
<evidence type="ECO:0000313" key="3">
    <source>
        <dbReference type="Proteomes" id="UP000285961"/>
    </source>
</evidence>
<sequence length="238" mass="26709">MVPISRTLLKVDLHTHTADDPEEPIQYTSCELIDRAYHLGYDAISITNHNAISFTRYLQDYARERGIVLIPGVEVDIVGKHVLVVNAHGAILGARTFDDFRRLRIPANLVVAPHPYFPGFASLLWHMRKNMDVFDAIEFSWFYHSHINFNVFAIRAAARHGLPLVCTSDCHHLATFGAAYSLVESEKEPEAIIEAVRAGRLEIAANPLKLREFGKHGVEHITDVTVGAIRRLLPGEGR</sequence>
<dbReference type="GO" id="GO:0004534">
    <property type="term" value="F:5'-3' RNA exonuclease activity"/>
    <property type="evidence" value="ECO:0007669"/>
    <property type="project" value="TreeGrafter"/>
</dbReference>
<dbReference type="CDD" id="cd07432">
    <property type="entry name" value="PHP_HisPPase"/>
    <property type="match status" value="1"/>
</dbReference>
<dbReference type="PANTHER" id="PTHR42924">
    <property type="entry name" value="EXONUCLEASE"/>
    <property type="match status" value="1"/>
</dbReference>
<dbReference type="InterPro" id="IPR003141">
    <property type="entry name" value="Pol/His_phosphatase_N"/>
</dbReference>
<dbReference type="Gene3D" id="3.20.20.140">
    <property type="entry name" value="Metal-dependent hydrolases"/>
    <property type="match status" value="1"/>
</dbReference>
<evidence type="ECO:0000313" key="2">
    <source>
        <dbReference type="EMBL" id="RJP71451.1"/>
    </source>
</evidence>
<dbReference type="SUPFAM" id="SSF89550">
    <property type="entry name" value="PHP domain-like"/>
    <property type="match status" value="1"/>
</dbReference>
<dbReference type="InterPro" id="IPR052018">
    <property type="entry name" value="PHP_domain"/>
</dbReference>
<feature type="domain" description="Polymerase/histidinol phosphatase N-terminal" evidence="1">
    <location>
        <begin position="11"/>
        <end position="79"/>
    </location>
</feature>
<proteinExistence type="predicted"/>
<reference evidence="2 3" key="1">
    <citation type="journal article" date="2017" name="ISME J.">
        <title>Energy and carbon metabolisms in a deep terrestrial subsurface fluid microbial community.</title>
        <authorList>
            <person name="Momper L."/>
            <person name="Jungbluth S.P."/>
            <person name="Lee M.D."/>
            <person name="Amend J.P."/>
        </authorList>
    </citation>
    <scope>NUCLEOTIDE SEQUENCE [LARGE SCALE GENOMIC DNA]</scope>
    <source>
        <strain evidence="2">SURF_17</strain>
    </source>
</reference>
<name>A0A419F116_9BACT</name>
<comment type="caution">
    <text evidence="2">The sequence shown here is derived from an EMBL/GenBank/DDBJ whole genome shotgun (WGS) entry which is preliminary data.</text>
</comment>
<evidence type="ECO:0000259" key="1">
    <source>
        <dbReference type="SMART" id="SM00481"/>
    </source>
</evidence>
<dbReference type="PANTHER" id="PTHR42924:SF3">
    <property type="entry name" value="POLYMERASE_HISTIDINOL PHOSPHATASE N-TERMINAL DOMAIN-CONTAINING PROTEIN"/>
    <property type="match status" value="1"/>
</dbReference>
<dbReference type="Pfam" id="PF13263">
    <property type="entry name" value="PHP_C"/>
    <property type="match status" value="1"/>
</dbReference>
<dbReference type="InterPro" id="IPR016195">
    <property type="entry name" value="Pol/histidinol_Pase-like"/>
</dbReference>
<dbReference type="GO" id="GO:0035312">
    <property type="term" value="F:5'-3' DNA exonuclease activity"/>
    <property type="evidence" value="ECO:0007669"/>
    <property type="project" value="TreeGrafter"/>
</dbReference>
<organism evidence="2 3">
    <name type="scientific">Candidatus Abyssobacteria bacterium SURF_17</name>
    <dbReference type="NCBI Taxonomy" id="2093361"/>
    <lineage>
        <taxon>Bacteria</taxon>
        <taxon>Pseudomonadati</taxon>
        <taxon>Candidatus Hydrogenedentota</taxon>
        <taxon>Candidatus Abyssobacteria</taxon>
    </lineage>
</organism>
<dbReference type="EMBL" id="QZKI01000059">
    <property type="protein sequence ID" value="RJP71451.1"/>
    <property type="molecule type" value="Genomic_DNA"/>
</dbReference>
<dbReference type="SMART" id="SM00481">
    <property type="entry name" value="POLIIIAc"/>
    <property type="match status" value="1"/>
</dbReference>
<accession>A0A419F116</accession>
<protein>
    <recommendedName>
        <fullName evidence="1">Polymerase/histidinol phosphatase N-terminal domain-containing protein</fullName>
    </recommendedName>
</protein>
<dbReference type="Proteomes" id="UP000285961">
    <property type="component" value="Unassembled WGS sequence"/>
</dbReference>
<gene>
    <name evidence="2" type="ORF">C4532_07410</name>
</gene>